<dbReference type="InterPro" id="IPR000835">
    <property type="entry name" value="HTH_MarR-typ"/>
</dbReference>
<keyword evidence="4" id="KW-1185">Reference proteome</keyword>
<dbReference type="InterPro" id="IPR043129">
    <property type="entry name" value="ATPase_NBD"/>
</dbReference>
<dbReference type="GO" id="GO:0003700">
    <property type="term" value="F:DNA-binding transcription factor activity"/>
    <property type="evidence" value="ECO:0007669"/>
    <property type="project" value="InterPro"/>
</dbReference>
<dbReference type="InterPro" id="IPR036388">
    <property type="entry name" value="WH-like_DNA-bd_sf"/>
</dbReference>
<dbReference type="AlphaFoldDB" id="A0A0C5VQT6"/>
<dbReference type="HOGENOM" id="CLU_036604_13_0_6"/>
<dbReference type="InterPro" id="IPR036390">
    <property type="entry name" value="WH_DNA-bd_sf"/>
</dbReference>
<comment type="similarity">
    <text evidence="1">Belongs to the ROK (NagC/XylR) family.</text>
</comment>
<dbReference type="GO" id="GO:0016301">
    <property type="term" value="F:kinase activity"/>
    <property type="evidence" value="ECO:0007669"/>
    <property type="project" value="UniProtKB-KW"/>
</dbReference>
<dbReference type="KEGG" id="gsn:YC6258_04945"/>
<dbReference type="Proteomes" id="UP000032266">
    <property type="component" value="Chromosome"/>
</dbReference>
<dbReference type="SUPFAM" id="SSF53067">
    <property type="entry name" value="Actin-like ATPase domain"/>
    <property type="match status" value="1"/>
</dbReference>
<organism evidence="3 4">
    <name type="scientific">Gynuella sunshinyii YC6258</name>
    <dbReference type="NCBI Taxonomy" id="1445510"/>
    <lineage>
        <taxon>Bacteria</taxon>
        <taxon>Pseudomonadati</taxon>
        <taxon>Pseudomonadota</taxon>
        <taxon>Gammaproteobacteria</taxon>
        <taxon>Oceanospirillales</taxon>
        <taxon>Saccharospirillaceae</taxon>
        <taxon>Gynuella</taxon>
    </lineage>
</organism>
<reference evidence="3 4" key="1">
    <citation type="submission" date="2014-01" db="EMBL/GenBank/DDBJ databases">
        <title>Full genme sequencing of cellulolytic bacterium Gynuella sunshinyii YC6258T gen. nov., sp. nov.</title>
        <authorList>
            <person name="Khan H."/>
            <person name="Chung E.J."/>
            <person name="Chung Y.R."/>
        </authorList>
    </citation>
    <scope>NUCLEOTIDE SEQUENCE [LARGE SCALE GENOMIC DNA]</scope>
    <source>
        <strain evidence="3 4">YC6258</strain>
    </source>
</reference>
<accession>A0A0C5VQT6</accession>
<dbReference type="OrthoDB" id="8595273at2"/>
<dbReference type="PANTHER" id="PTHR18964">
    <property type="entry name" value="ROK (REPRESSOR, ORF, KINASE) FAMILY"/>
    <property type="match status" value="1"/>
</dbReference>
<evidence type="ECO:0000313" key="4">
    <source>
        <dbReference type="Proteomes" id="UP000032266"/>
    </source>
</evidence>
<proteinExistence type="inferred from homology"/>
<dbReference type="InterPro" id="IPR011991">
    <property type="entry name" value="ArsR-like_HTH"/>
</dbReference>
<dbReference type="SUPFAM" id="SSF46785">
    <property type="entry name" value="Winged helix' DNA-binding domain"/>
    <property type="match status" value="1"/>
</dbReference>
<dbReference type="PANTHER" id="PTHR18964:SF149">
    <property type="entry name" value="BIFUNCTIONAL UDP-N-ACETYLGLUCOSAMINE 2-EPIMERASE_N-ACETYLMANNOSAMINE KINASE"/>
    <property type="match status" value="1"/>
</dbReference>
<evidence type="ECO:0000256" key="1">
    <source>
        <dbReference type="ARBA" id="ARBA00006479"/>
    </source>
</evidence>
<keyword evidence="3" id="KW-0808">Transferase</keyword>
<dbReference type="STRING" id="1445510.YC6258_04945"/>
<dbReference type="EMBL" id="CP007142">
    <property type="protein sequence ID" value="AJQ96977.1"/>
    <property type="molecule type" value="Genomic_DNA"/>
</dbReference>
<dbReference type="CDD" id="cd00090">
    <property type="entry name" value="HTH_ARSR"/>
    <property type="match status" value="1"/>
</dbReference>
<sequence>MIACEEHGLSDLTGSNAEQAAEHNRAVVLQAIYRNAPISRTELAQQAGLTKQAITRIVDRLLDEGLVMEARRRQGQRGQPAIELEIDPEGVYAIGANIDRDHLTVIAMDATGTVRGRIHHEKRFILPDEFSALMEDAISSFSRRRIVDEARLAGIGLAIPDWLGEIPVIGRPTSYSQWNDFEVRKTLETMTSHPVFIDNDANCAAMGELEYGLGTEISSFFYILANACLGGGLILNGRQHQGTTGLNGEVGWLPILTDEGPAAGQIRPLGEQFSLFLLYDHLARHGIQASKPADLLKLDSQGNQLISRWLRQISLKLAEAILHIGLIVDPAAIVIGGRFPVKLMDELVVYLHEALADYGTELPSLHRAVSSEDAAALGAATMPLAHAFNLSSAQSIQLTRVPLTSS</sequence>
<evidence type="ECO:0000259" key="2">
    <source>
        <dbReference type="Pfam" id="PF12802"/>
    </source>
</evidence>
<evidence type="ECO:0000313" key="3">
    <source>
        <dbReference type="EMBL" id="AJQ96977.1"/>
    </source>
</evidence>
<dbReference type="Pfam" id="PF00480">
    <property type="entry name" value="ROK"/>
    <property type="match status" value="1"/>
</dbReference>
<protein>
    <submittedName>
        <fullName evidence="3">Transcriptional regulator/sugar kinase</fullName>
    </submittedName>
</protein>
<dbReference type="Gene3D" id="1.10.10.10">
    <property type="entry name" value="Winged helix-like DNA-binding domain superfamily/Winged helix DNA-binding domain"/>
    <property type="match status" value="1"/>
</dbReference>
<dbReference type="Gene3D" id="3.30.420.40">
    <property type="match status" value="2"/>
</dbReference>
<feature type="domain" description="HTH marR-type" evidence="2">
    <location>
        <begin position="27"/>
        <end position="69"/>
    </location>
</feature>
<dbReference type="Pfam" id="PF12802">
    <property type="entry name" value="MarR_2"/>
    <property type="match status" value="1"/>
</dbReference>
<dbReference type="InterPro" id="IPR000600">
    <property type="entry name" value="ROK"/>
</dbReference>
<gene>
    <name evidence="3" type="ORF">YC6258_04945</name>
</gene>
<name>A0A0C5VQT6_9GAMM</name>
<keyword evidence="3" id="KW-0418">Kinase</keyword>
<dbReference type="PATRIC" id="fig|1445510.3.peg.4905"/>